<dbReference type="InterPro" id="IPR021295">
    <property type="entry name" value="DUF2867"/>
</dbReference>
<dbReference type="AlphaFoldDB" id="A0A290Z764"/>
<organism evidence="1 2">
    <name type="scientific">Actinosynnema pretiosum</name>
    <dbReference type="NCBI Taxonomy" id="42197"/>
    <lineage>
        <taxon>Bacteria</taxon>
        <taxon>Bacillati</taxon>
        <taxon>Actinomycetota</taxon>
        <taxon>Actinomycetes</taxon>
        <taxon>Pseudonocardiales</taxon>
        <taxon>Pseudonocardiaceae</taxon>
        <taxon>Actinosynnema</taxon>
    </lineage>
</organism>
<dbReference type="RefSeq" id="WP_096494424.1">
    <property type="nucleotide sequence ID" value="NZ_CP023445.1"/>
</dbReference>
<name>A0A290Z764_9PSEU</name>
<sequence>MGDKSTGAKLPDSAYTTMPWRIREVTDDFHVHDVWRISTPGAGPDDFPAMHAAMRGTGGVNQQKGLVKLLFAIRWKLGALLRLDNGPAGTSLATRLPAALTATTTPAHAQPPFTPLCELPTEAASEIVNRSVHAVMHLGWAPSTAGADHELRMTVLVKPNGRLGRAYLSLIGPLRHAVVYPALTRRWERAWRERSR</sequence>
<evidence type="ECO:0008006" key="3">
    <source>
        <dbReference type="Google" id="ProtNLM"/>
    </source>
</evidence>
<reference evidence="1" key="1">
    <citation type="submission" date="2017-09" db="EMBL/GenBank/DDBJ databases">
        <title>Complete Genome Sequence of ansamitocin-producing Bacterium Actinosynnema pretiosum X47.</title>
        <authorList>
            <person name="Cao G."/>
            <person name="Zong G."/>
            <person name="Zhong C."/>
            <person name="Fu J."/>
        </authorList>
    </citation>
    <scope>NUCLEOTIDE SEQUENCE [LARGE SCALE GENOMIC DNA]</scope>
    <source>
        <strain evidence="1">X47</strain>
    </source>
</reference>
<evidence type="ECO:0000313" key="2">
    <source>
        <dbReference type="Proteomes" id="UP000218505"/>
    </source>
</evidence>
<dbReference type="EMBL" id="CP023445">
    <property type="protein sequence ID" value="ATE54867.1"/>
    <property type="molecule type" value="Genomic_DNA"/>
</dbReference>
<protein>
    <recommendedName>
        <fullName evidence="3">DUF2867 domain-containing protein</fullName>
    </recommendedName>
</protein>
<proteinExistence type="predicted"/>
<keyword evidence="2" id="KW-1185">Reference proteome</keyword>
<dbReference type="Pfam" id="PF11066">
    <property type="entry name" value="DUF2867"/>
    <property type="match status" value="1"/>
</dbReference>
<accession>A0A290Z764</accession>
<dbReference type="Proteomes" id="UP000218505">
    <property type="component" value="Chromosome"/>
</dbReference>
<gene>
    <name evidence="1" type="ORF">CNX65_17575</name>
</gene>
<evidence type="ECO:0000313" key="1">
    <source>
        <dbReference type="EMBL" id="ATE54867.1"/>
    </source>
</evidence>
<dbReference type="KEGG" id="apre:CNX65_17575"/>